<accession>A0A382M9N0</accession>
<dbReference type="EMBL" id="UINC01092269">
    <property type="protein sequence ID" value="SVC45704.1"/>
    <property type="molecule type" value="Genomic_DNA"/>
</dbReference>
<dbReference type="AlphaFoldDB" id="A0A382M9N0"/>
<reference evidence="1" key="1">
    <citation type="submission" date="2018-05" db="EMBL/GenBank/DDBJ databases">
        <authorList>
            <person name="Lanie J.A."/>
            <person name="Ng W.-L."/>
            <person name="Kazmierczak K.M."/>
            <person name="Andrzejewski T.M."/>
            <person name="Davidsen T.M."/>
            <person name="Wayne K.J."/>
            <person name="Tettelin H."/>
            <person name="Glass J.I."/>
            <person name="Rusch D."/>
            <person name="Podicherti R."/>
            <person name="Tsui H.-C.T."/>
            <person name="Winkler M.E."/>
        </authorList>
    </citation>
    <scope>NUCLEOTIDE SEQUENCE</scope>
</reference>
<protein>
    <submittedName>
        <fullName evidence="1">Uncharacterized protein</fullName>
    </submittedName>
</protein>
<sequence>MGLLSWFKDDEDSIVVKTGRSKGPGKPSVAITVGDIRNGSVSDHSGYKNEVVLFVRANKADRKAKA</sequence>
<gene>
    <name evidence="1" type="ORF">METZ01_LOCUS298558</name>
</gene>
<organism evidence="1">
    <name type="scientific">marine metagenome</name>
    <dbReference type="NCBI Taxonomy" id="408172"/>
    <lineage>
        <taxon>unclassified sequences</taxon>
        <taxon>metagenomes</taxon>
        <taxon>ecological metagenomes</taxon>
    </lineage>
</organism>
<evidence type="ECO:0000313" key="1">
    <source>
        <dbReference type="EMBL" id="SVC45704.1"/>
    </source>
</evidence>
<proteinExistence type="predicted"/>
<name>A0A382M9N0_9ZZZZ</name>